<gene>
    <name evidence="2" type="ORF">I1A49_36760</name>
</gene>
<accession>A0ABX6WGI9</accession>
<evidence type="ECO:0000313" key="3">
    <source>
        <dbReference type="Proteomes" id="UP000663421"/>
    </source>
</evidence>
<evidence type="ECO:0000313" key="2">
    <source>
        <dbReference type="EMBL" id="QPI59704.1"/>
    </source>
</evidence>
<evidence type="ECO:0000256" key="1">
    <source>
        <dbReference type="SAM" id="MobiDB-lite"/>
    </source>
</evidence>
<proteinExistence type="predicted"/>
<dbReference type="SUPFAM" id="SSF63829">
    <property type="entry name" value="Calcium-dependent phosphotriesterase"/>
    <property type="match status" value="1"/>
</dbReference>
<dbReference type="EMBL" id="CP065050">
    <property type="protein sequence ID" value="QPI59704.1"/>
    <property type="molecule type" value="Genomic_DNA"/>
</dbReference>
<keyword evidence="3" id="KW-1185">Reference proteome</keyword>
<organism evidence="2 3">
    <name type="scientific">Streptomyces malaysiensis</name>
    <dbReference type="NCBI Taxonomy" id="92644"/>
    <lineage>
        <taxon>Bacteria</taxon>
        <taxon>Bacillati</taxon>
        <taxon>Actinomycetota</taxon>
        <taxon>Actinomycetes</taxon>
        <taxon>Kitasatosporales</taxon>
        <taxon>Streptomycetaceae</taxon>
        <taxon>Streptomyces</taxon>
        <taxon>Streptomyces violaceusniger group</taxon>
    </lineage>
</organism>
<feature type="compositionally biased region" description="Basic residues" evidence="1">
    <location>
        <begin position="326"/>
        <end position="336"/>
    </location>
</feature>
<reference evidence="2 3" key="1">
    <citation type="submission" date="2020-11" db="EMBL/GenBank/DDBJ databases">
        <title>Complete genome sequence unveiled secondary metabolic potentials in Streptomyces solisilvae HNM0141.</title>
        <authorList>
            <person name="Huang X."/>
        </authorList>
    </citation>
    <scope>NUCLEOTIDE SEQUENCE [LARGE SCALE GENOMIC DNA]</scope>
    <source>
        <strain evidence="2 3">HNM0141</strain>
    </source>
</reference>
<feature type="region of interest" description="Disordered" evidence="1">
    <location>
        <begin position="318"/>
        <end position="362"/>
    </location>
</feature>
<dbReference type="Proteomes" id="UP000663421">
    <property type="component" value="Chromosome"/>
</dbReference>
<feature type="region of interest" description="Disordered" evidence="1">
    <location>
        <begin position="1"/>
        <end position="35"/>
    </location>
</feature>
<sequence length="362" mass="39885">MTGEHGFHHLRPGSLLSRTPHETVGNSHGALLPPESRRVAGEVEGDVGDTPFAVTTSNGLLLWNGRHFERITRGPACGLTVRDGVLWVFQRAGRHGHVLSVHLEGEHVEVVPRIRGLPGDGCCIDFVDDELMVTDPSRNQVLAYRVGDDRPAVHAAHADRSFRLDEQAPRVPLRISALFRYGPLLFVMASKGRGGGFRQSEIWAFDSESRLVTVVPAGGTHCHDLFFDGEQFVLCRSLERTVVRGPRPVYRAEGFPRGLAVSEDRVLVGVSAYARSRYAREKGAASVEFLDRDFRWRGRITLHHGQIRNVRLLSGDLSTSNAARRTATRHARHPTSRRLPSLDDEGTHAVTVIPAPPSGRGA</sequence>
<name>A0ABX6WGI9_STRMQ</name>
<protein>
    <submittedName>
        <fullName evidence="2">Uncharacterized protein</fullName>
    </submittedName>
</protein>